<name>A0A699HKV0_TANCI</name>
<comment type="caution">
    <text evidence="2">The sequence shown here is derived from an EMBL/GenBank/DDBJ whole genome shotgun (WGS) entry which is preliminary data.</text>
</comment>
<accession>A0A699HKV0</accession>
<dbReference type="EMBL" id="BKCJ010144819">
    <property type="protein sequence ID" value="GEY00315.1"/>
    <property type="molecule type" value="Genomic_DNA"/>
</dbReference>
<reference evidence="2" key="1">
    <citation type="journal article" date="2019" name="Sci. Rep.">
        <title>Draft genome of Tanacetum cinerariifolium, the natural source of mosquito coil.</title>
        <authorList>
            <person name="Yamashiro T."/>
            <person name="Shiraishi A."/>
            <person name="Satake H."/>
            <person name="Nakayama K."/>
        </authorList>
    </citation>
    <scope>NUCLEOTIDE SEQUENCE</scope>
</reference>
<feature type="region of interest" description="Disordered" evidence="1">
    <location>
        <begin position="144"/>
        <end position="173"/>
    </location>
</feature>
<evidence type="ECO:0000313" key="2">
    <source>
        <dbReference type="EMBL" id="GEY00315.1"/>
    </source>
</evidence>
<protein>
    <submittedName>
        <fullName evidence="2">Uncharacterized protein</fullName>
    </submittedName>
</protein>
<organism evidence="2">
    <name type="scientific">Tanacetum cinerariifolium</name>
    <name type="common">Dalmatian daisy</name>
    <name type="synonym">Chrysanthemum cinerariifolium</name>
    <dbReference type="NCBI Taxonomy" id="118510"/>
    <lineage>
        <taxon>Eukaryota</taxon>
        <taxon>Viridiplantae</taxon>
        <taxon>Streptophyta</taxon>
        <taxon>Embryophyta</taxon>
        <taxon>Tracheophyta</taxon>
        <taxon>Spermatophyta</taxon>
        <taxon>Magnoliopsida</taxon>
        <taxon>eudicotyledons</taxon>
        <taxon>Gunneridae</taxon>
        <taxon>Pentapetalae</taxon>
        <taxon>asterids</taxon>
        <taxon>campanulids</taxon>
        <taxon>Asterales</taxon>
        <taxon>Asteraceae</taxon>
        <taxon>Asteroideae</taxon>
        <taxon>Anthemideae</taxon>
        <taxon>Anthemidinae</taxon>
        <taxon>Tanacetum</taxon>
    </lineage>
</organism>
<evidence type="ECO:0000256" key="1">
    <source>
        <dbReference type="SAM" id="MobiDB-lite"/>
    </source>
</evidence>
<feature type="compositionally biased region" description="Basic and acidic residues" evidence="1">
    <location>
        <begin position="160"/>
        <end position="173"/>
    </location>
</feature>
<dbReference type="AlphaFoldDB" id="A0A699HKV0"/>
<proteinExistence type="predicted"/>
<sequence>MPQRLSPRFAGLGDQEDASKQERMIADLDADEGVALVDETQGRNNQDMFDTSIFDDEEVVSEKKVSTADPVSTACEVVTTAGVEVSTAAITSQISMDEITLDKALIDIKTSKPKAKGIVMQEPSETPKIDSSQQSLKAKDIVMQEPSETPKIDYSQQSLKAKDKGKAKMTKLEKPLKRKDQIMIDEEFAINLEAQMQAKLEEEERLAKKKEEEDNIALIES</sequence>
<feature type="region of interest" description="Disordered" evidence="1">
    <location>
        <begin position="1"/>
        <end position="21"/>
    </location>
</feature>
<gene>
    <name evidence="2" type="ORF">Tci_372289</name>
</gene>